<name>A0AAI8VYS4_9PEZI</name>
<organism evidence="3 4">
    <name type="scientific">Anthostomella pinea</name>
    <dbReference type="NCBI Taxonomy" id="933095"/>
    <lineage>
        <taxon>Eukaryota</taxon>
        <taxon>Fungi</taxon>
        <taxon>Dikarya</taxon>
        <taxon>Ascomycota</taxon>
        <taxon>Pezizomycotina</taxon>
        <taxon>Sordariomycetes</taxon>
        <taxon>Xylariomycetidae</taxon>
        <taxon>Xylariales</taxon>
        <taxon>Xylariaceae</taxon>
        <taxon>Anthostomella</taxon>
    </lineage>
</organism>
<dbReference type="PROSITE" id="PS51767">
    <property type="entry name" value="PEPTIDASE_A1"/>
    <property type="match status" value="1"/>
</dbReference>
<dbReference type="Pfam" id="PF00026">
    <property type="entry name" value="Asp"/>
    <property type="match status" value="1"/>
</dbReference>
<evidence type="ECO:0000259" key="2">
    <source>
        <dbReference type="PROSITE" id="PS51767"/>
    </source>
</evidence>
<keyword evidence="1" id="KW-0812">Transmembrane</keyword>
<accession>A0AAI8VYS4</accession>
<gene>
    <name evidence="3" type="ORF">KHLLAP_LOCUS13548</name>
</gene>
<evidence type="ECO:0000313" key="3">
    <source>
        <dbReference type="EMBL" id="CAJ2513080.1"/>
    </source>
</evidence>
<keyword evidence="1" id="KW-0472">Membrane</keyword>
<dbReference type="SUPFAM" id="SSF50630">
    <property type="entry name" value="Acid proteases"/>
    <property type="match status" value="1"/>
</dbReference>
<keyword evidence="4" id="KW-1185">Reference proteome</keyword>
<reference evidence="3" key="1">
    <citation type="submission" date="2023-10" db="EMBL/GenBank/DDBJ databases">
        <authorList>
            <person name="Hackl T."/>
        </authorList>
    </citation>
    <scope>NUCLEOTIDE SEQUENCE</scope>
</reference>
<protein>
    <submittedName>
        <fullName evidence="3">Uu.00g011990.m01.CDS01</fullName>
    </submittedName>
</protein>
<evidence type="ECO:0000313" key="4">
    <source>
        <dbReference type="Proteomes" id="UP001295740"/>
    </source>
</evidence>
<comment type="caution">
    <text evidence="3">The sequence shown here is derived from an EMBL/GenBank/DDBJ whole genome shotgun (WGS) entry which is preliminary data.</text>
</comment>
<dbReference type="AlphaFoldDB" id="A0AAI8VYS4"/>
<dbReference type="InterPro" id="IPR033121">
    <property type="entry name" value="PEPTIDASE_A1"/>
</dbReference>
<keyword evidence="1" id="KW-1133">Transmembrane helix</keyword>
<dbReference type="EMBL" id="CAUWAG010000020">
    <property type="protein sequence ID" value="CAJ2513080.1"/>
    <property type="molecule type" value="Genomic_DNA"/>
</dbReference>
<evidence type="ECO:0000256" key="1">
    <source>
        <dbReference type="SAM" id="Phobius"/>
    </source>
</evidence>
<proteinExistence type="predicted"/>
<feature type="transmembrane region" description="Helical" evidence="1">
    <location>
        <begin position="146"/>
        <end position="167"/>
    </location>
</feature>
<dbReference type="Proteomes" id="UP001295740">
    <property type="component" value="Unassembled WGS sequence"/>
</dbReference>
<dbReference type="Gene3D" id="2.40.70.10">
    <property type="entry name" value="Acid Proteases"/>
    <property type="match status" value="1"/>
</dbReference>
<dbReference type="InterPro" id="IPR021109">
    <property type="entry name" value="Peptidase_aspartic_dom_sf"/>
</dbReference>
<feature type="domain" description="Peptidase A1" evidence="2">
    <location>
        <begin position="1"/>
        <end position="63"/>
    </location>
</feature>
<sequence length="252" mass="26903">MSEVVFLPDVFDPKLFPTTEDGEPQCVFAIAKGNSSVPAVLAEAFFRSAYTVVDMHNKKVAMAAVRPDRSLDDSQVVSFNGNGAPIPSATEAPNQPSAVLNQTLASPTIADWRSIESNYTAAAGFKLLKSTSSIGSNGGLANSVKAGIGVGVGVCSLLLLACAFLLWKKRQNRKGVATLRSADSSTVFGVYKPELSADPARFATHLRHEADGQALPEIWPQQCRSGELEGREIPVEMDSFERPVEIDAHGVK</sequence>